<comment type="caution">
    <text evidence="2">The sequence shown here is derived from an EMBL/GenBank/DDBJ whole genome shotgun (WGS) entry which is preliminary data.</text>
</comment>
<gene>
    <name evidence="2" type="ORF">LMG28140_03630</name>
</gene>
<evidence type="ECO:0000256" key="1">
    <source>
        <dbReference type="SAM" id="Phobius"/>
    </source>
</evidence>
<dbReference type="EMBL" id="CAJHCP010000007">
    <property type="protein sequence ID" value="CAD6541136.1"/>
    <property type="molecule type" value="Genomic_DNA"/>
</dbReference>
<name>A0ABM8NSF0_9BURK</name>
<keyword evidence="1" id="KW-0472">Membrane</keyword>
<evidence type="ECO:0000313" key="3">
    <source>
        <dbReference type="Proteomes" id="UP000598032"/>
    </source>
</evidence>
<sequence>MALHPHCSRGRYAHYKASLKLWLKVCLPLLLFMYILTGGIAFFESLDNWAGIVQMWVLGGSGLMAILGVIAFRMSRKFMGFVCLAEGIFKSFGWKNVKSIDLPAATRKGKAPGDPGALGILYFRY</sequence>
<evidence type="ECO:0000313" key="2">
    <source>
        <dbReference type="EMBL" id="CAD6541136.1"/>
    </source>
</evidence>
<reference evidence="2 3" key="1">
    <citation type="submission" date="2020-10" db="EMBL/GenBank/DDBJ databases">
        <authorList>
            <person name="Peeters C."/>
        </authorList>
    </citation>
    <scope>NUCLEOTIDE SEQUENCE [LARGE SCALE GENOMIC DNA]</scope>
    <source>
        <strain evidence="2 3">LMG 28140</strain>
    </source>
</reference>
<feature type="transmembrane region" description="Helical" evidence="1">
    <location>
        <begin position="21"/>
        <end position="43"/>
    </location>
</feature>
<dbReference type="InterPro" id="IPR048130">
    <property type="entry name" value="T6SS_ExIF-like"/>
</dbReference>
<dbReference type="Proteomes" id="UP000598032">
    <property type="component" value="Unassembled WGS sequence"/>
</dbReference>
<organism evidence="2 3">
    <name type="scientific">Paraburkholderia metrosideri</name>
    <dbReference type="NCBI Taxonomy" id="580937"/>
    <lineage>
        <taxon>Bacteria</taxon>
        <taxon>Pseudomonadati</taxon>
        <taxon>Pseudomonadota</taxon>
        <taxon>Betaproteobacteria</taxon>
        <taxon>Burkholderiales</taxon>
        <taxon>Burkholderiaceae</taxon>
        <taxon>Paraburkholderia</taxon>
    </lineage>
</organism>
<keyword evidence="3" id="KW-1185">Reference proteome</keyword>
<proteinExistence type="predicted"/>
<keyword evidence="1" id="KW-1133">Transmembrane helix</keyword>
<feature type="transmembrane region" description="Helical" evidence="1">
    <location>
        <begin position="49"/>
        <end position="72"/>
    </location>
</feature>
<accession>A0ABM8NSF0</accession>
<keyword evidence="1" id="KW-0812">Transmembrane</keyword>
<protein>
    <submittedName>
        <fullName evidence="2">Uncharacterized protein</fullName>
    </submittedName>
</protein>
<dbReference type="NCBIfam" id="NF041560">
    <property type="entry name" value="T6SS_Burk_ExIF"/>
    <property type="match status" value="1"/>
</dbReference>